<feature type="domain" description="Nitroreductase" evidence="1">
    <location>
        <begin position="13"/>
        <end position="195"/>
    </location>
</feature>
<name>A0A0F9B2C7_9ZZZZ</name>
<proteinExistence type="predicted"/>
<dbReference type="InterPro" id="IPR052544">
    <property type="entry name" value="Bacteriocin_Proc_Enz"/>
</dbReference>
<dbReference type="Pfam" id="PF00881">
    <property type="entry name" value="Nitroreductase"/>
    <property type="match status" value="1"/>
</dbReference>
<evidence type="ECO:0000313" key="2">
    <source>
        <dbReference type="EMBL" id="KKK84769.1"/>
    </source>
</evidence>
<sequence length="300" mass="32736">MGMSTGAAIEACRQPVRGLLRDAVSLTDLSTLLNMTNGVTGELRYPGITYYLRAAPSAGALYPIVTYVLVRNVPGLPPGLYHYAVNGHKLHLLRGGQALNKDLAALAAHGHFVENAPVTLIFSAIYFRSSWKYGERSYRYCLLDAGHLAVQTAMAASGLGYASKFIGRFDDSKVNAFLTLDEEKEGTLLIVPLGKPSQQPSASAGRATLVAQPKKISGEGNPLVLLMHGRTYFRLAAGEVSSFPPRKPDDKSYPDLPVIRLPKDFPEGDDIVPTILRRRSARKWENRGMTILQLASVLYH</sequence>
<dbReference type="CDD" id="cd02142">
    <property type="entry name" value="McbC_SagB-like_oxidoreductase"/>
    <property type="match status" value="1"/>
</dbReference>
<dbReference type="AlphaFoldDB" id="A0A0F9B2C7"/>
<dbReference type="InterPro" id="IPR020051">
    <property type="entry name" value="SagB-type_dehydrogenase"/>
</dbReference>
<comment type="caution">
    <text evidence="2">The sequence shown here is derived from an EMBL/GenBank/DDBJ whole genome shotgun (WGS) entry which is preliminary data.</text>
</comment>
<reference evidence="2" key="1">
    <citation type="journal article" date="2015" name="Nature">
        <title>Complex archaea that bridge the gap between prokaryotes and eukaryotes.</title>
        <authorList>
            <person name="Spang A."/>
            <person name="Saw J.H."/>
            <person name="Jorgensen S.L."/>
            <person name="Zaremba-Niedzwiedzka K."/>
            <person name="Martijn J."/>
            <person name="Lind A.E."/>
            <person name="van Eijk R."/>
            <person name="Schleper C."/>
            <person name="Guy L."/>
            <person name="Ettema T.J."/>
        </authorList>
    </citation>
    <scope>NUCLEOTIDE SEQUENCE</scope>
</reference>
<dbReference type="NCBIfam" id="TIGR03605">
    <property type="entry name" value="antibiot_sagB"/>
    <property type="match status" value="1"/>
</dbReference>
<dbReference type="PANTHER" id="PTHR43745:SF2">
    <property type="entry name" value="NITROREDUCTASE MJ1384-RELATED"/>
    <property type="match status" value="1"/>
</dbReference>
<organism evidence="2">
    <name type="scientific">marine sediment metagenome</name>
    <dbReference type="NCBI Taxonomy" id="412755"/>
    <lineage>
        <taxon>unclassified sequences</taxon>
        <taxon>metagenomes</taxon>
        <taxon>ecological metagenomes</taxon>
    </lineage>
</organism>
<dbReference type="GO" id="GO:0016491">
    <property type="term" value="F:oxidoreductase activity"/>
    <property type="evidence" value="ECO:0007669"/>
    <property type="project" value="InterPro"/>
</dbReference>
<accession>A0A0F9B2C7</accession>
<dbReference type="InterPro" id="IPR029479">
    <property type="entry name" value="Nitroreductase"/>
</dbReference>
<dbReference type="EMBL" id="LAZR01051623">
    <property type="protein sequence ID" value="KKK84769.1"/>
    <property type="molecule type" value="Genomic_DNA"/>
</dbReference>
<dbReference type="PANTHER" id="PTHR43745">
    <property type="entry name" value="NITROREDUCTASE MJ1384-RELATED"/>
    <property type="match status" value="1"/>
</dbReference>
<evidence type="ECO:0000259" key="1">
    <source>
        <dbReference type="Pfam" id="PF00881"/>
    </source>
</evidence>
<gene>
    <name evidence="2" type="ORF">LCGC14_2780020</name>
</gene>
<protein>
    <recommendedName>
        <fullName evidence="1">Nitroreductase domain-containing protein</fullName>
    </recommendedName>
</protein>
<dbReference type="Gene3D" id="3.40.109.10">
    <property type="entry name" value="NADH Oxidase"/>
    <property type="match status" value="1"/>
</dbReference>
<dbReference type="InterPro" id="IPR000415">
    <property type="entry name" value="Nitroreductase-like"/>
</dbReference>
<feature type="non-terminal residue" evidence="2">
    <location>
        <position position="300"/>
    </location>
</feature>
<dbReference type="SUPFAM" id="SSF55469">
    <property type="entry name" value="FMN-dependent nitroreductase-like"/>
    <property type="match status" value="1"/>
</dbReference>